<keyword evidence="1" id="KW-0808">Transferase</keyword>
<keyword evidence="4" id="KW-0472">Membrane</keyword>
<keyword evidence="8" id="KW-1185">Reference proteome</keyword>
<dbReference type="PANTHER" id="PTHR24421:SF58">
    <property type="entry name" value="SIGNAL TRANSDUCTION HISTIDINE-PROTEIN KINASE_PHOSPHATASE UHPB"/>
    <property type="match status" value="1"/>
</dbReference>
<dbReference type="SUPFAM" id="SSF63829">
    <property type="entry name" value="Calcium-dependent phosphotriesterase"/>
    <property type="match status" value="2"/>
</dbReference>
<evidence type="ECO:0000313" key="8">
    <source>
        <dbReference type="Proteomes" id="UP001180536"/>
    </source>
</evidence>
<evidence type="ECO:0000256" key="3">
    <source>
        <dbReference type="ARBA" id="ARBA00023012"/>
    </source>
</evidence>
<dbReference type="SMART" id="SM00387">
    <property type="entry name" value="HATPase_c"/>
    <property type="match status" value="1"/>
</dbReference>
<evidence type="ECO:0000259" key="6">
    <source>
        <dbReference type="PROSITE" id="PS50109"/>
    </source>
</evidence>
<keyword evidence="5" id="KW-0732">Signal</keyword>
<evidence type="ECO:0000256" key="5">
    <source>
        <dbReference type="SAM" id="SignalP"/>
    </source>
</evidence>
<dbReference type="InterPro" id="IPR003594">
    <property type="entry name" value="HATPase_dom"/>
</dbReference>
<dbReference type="InterPro" id="IPR005467">
    <property type="entry name" value="His_kinase_dom"/>
</dbReference>
<dbReference type="Pfam" id="PF02518">
    <property type="entry name" value="HATPase_c"/>
    <property type="match status" value="1"/>
</dbReference>
<dbReference type="SUPFAM" id="SSF55874">
    <property type="entry name" value="ATPase domain of HSP90 chaperone/DNA topoisomerase II/histidine kinase"/>
    <property type="match status" value="1"/>
</dbReference>
<accession>A0ABU1ZED5</accession>
<evidence type="ECO:0000256" key="4">
    <source>
        <dbReference type="SAM" id="Phobius"/>
    </source>
</evidence>
<evidence type="ECO:0000256" key="2">
    <source>
        <dbReference type="ARBA" id="ARBA00022777"/>
    </source>
</evidence>
<dbReference type="InterPro" id="IPR036890">
    <property type="entry name" value="HATPase_C_sf"/>
</dbReference>
<keyword evidence="4" id="KW-1133">Transmembrane helix</keyword>
<dbReference type="InterPro" id="IPR011712">
    <property type="entry name" value="Sig_transdc_His_kin_sub3_dim/P"/>
</dbReference>
<evidence type="ECO:0000313" key="7">
    <source>
        <dbReference type="EMBL" id="MDR7298991.1"/>
    </source>
</evidence>
<reference evidence="7 8" key="1">
    <citation type="submission" date="2023-07" db="EMBL/GenBank/DDBJ databases">
        <title>Sorghum-associated microbial communities from plants grown in Nebraska, USA.</title>
        <authorList>
            <person name="Schachtman D."/>
        </authorList>
    </citation>
    <scope>NUCLEOTIDE SEQUENCE [LARGE SCALE GENOMIC DNA]</scope>
    <source>
        <strain evidence="7 8">BE310</strain>
    </source>
</reference>
<gene>
    <name evidence="7" type="ORF">J2X16_004359</name>
</gene>
<feature type="chain" id="PRO_5046550320" evidence="5">
    <location>
        <begin position="31"/>
        <end position="1005"/>
    </location>
</feature>
<comment type="caution">
    <text evidence="7">The sequence shown here is derived from an EMBL/GenBank/DDBJ whole genome shotgun (WGS) entry which is preliminary data.</text>
</comment>
<dbReference type="CDD" id="cd16917">
    <property type="entry name" value="HATPase_UhpB-NarQ-NarX-like"/>
    <property type="match status" value="1"/>
</dbReference>
<name>A0ABU1ZED5_9BURK</name>
<dbReference type="EMBL" id="JAVDXQ010000006">
    <property type="protein sequence ID" value="MDR7298991.1"/>
    <property type="molecule type" value="Genomic_DNA"/>
</dbReference>
<dbReference type="Gene3D" id="2.130.10.10">
    <property type="entry name" value="YVTN repeat-like/Quinoprotein amine dehydrogenase"/>
    <property type="match status" value="4"/>
</dbReference>
<keyword evidence="4" id="KW-0812">Transmembrane</keyword>
<dbReference type="Pfam" id="PF07494">
    <property type="entry name" value="Reg_prop"/>
    <property type="match status" value="1"/>
</dbReference>
<dbReference type="Proteomes" id="UP001180536">
    <property type="component" value="Unassembled WGS sequence"/>
</dbReference>
<dbReference type="Gene3D" id="1.20.5.1930">
    <property type="match status" value="1"/>
</dbReference>
<dbReference type="Gene3D" id="3.30.565.10">
    <property type="entry name" value="Histidine kinase-like ATPase, C-terminal domain"/>
    <property type="match status" value="1"/>
</dbReference>
<dbReference type="InterPro" id="IPR050482">
    <property type="entry name" value="Sensor_HK_TwoCompSys"/>
</dbReference>
<dbReference type="PANTHER" id="PTHR24421">
    <property type="entry name" value="NITRATE/NITRITE SENSOR PROTEIN NARX-RELATED"/>
    <property type="match status" value="1"/>
</dbReference>
<dbReference type="Pfam" id="PF07730">
    <property type="entry name" value="HisKA_3"/>
    <property type="match status" value="1"/>
</dbReference>
<proteinExistence type="predicted"/>
<feature type="signal peptide" evidence="5">
    <location>
        <begin position="1"/>
        <end position="30"/>
    </location>
</feature>
<feature type="transmembrane region" description="Helical" evidence="4">
    <location>
        <begin position="745"/>
        <end position="765"/>
    </location>
</feature>
<feature type="domain" description="Histidine kinase" evidence="6">
    <location>
        <begin position="920"/>
        <end position="1005"/>
    </location>
</feature>
<keyword evidence="2 7" id="KW-0418">Kinase</keyword>
<protein>
    <submittedName>
        <fullName evidence="7">Signal transduction histidine kinase/ligand-binding sensor domain-containing protein</fullName>
    </submittedName>
</protein>
<dbReference type="PROSITE" id="PS50109">
    <property type="entry name" value="HIS_KIN"/>
    <property type="match status" value="1"/>
</dbReference>
<dbReference type="InterPro" id="IPR011110">
    <property type="entry name" value="Reg_prop"/>
</dbReference>
<dbReference type="InterPro" id="IPR015943">
    <property type="entry name" value="WD40/YVTN_repeat-like_dom_sf"/>
</dbReference>
<keyword evidence="3" id="KW-0902">Two-component regulatory system</keyword>
<dbReference type="RefSeq" id="WP_310348324.1">
    <property type="nucleotide sequence ID" value="NZ_JAVDXQ010000006.1"/>
</dbReference>
<dbReference type="GO" id="GO:0016301">
    <property type="term" value="F:kinase activity"/>
    <property type="evidence" value="ECO:0007669"/>
    <property type="project" value="UniProtKB-KW"/>
</dbReference>
<sequence>MRRHMAGLIGRCRAALAGVLVLLCATAATAEHIVLESYQEREGLTGLTPNCLVQDPNALLWVCTENGLFRFDGFRMRREALPGDAGSTILGASIDRDGRLWVGTEGGLFIRQDDAGGPRWVAVRKPDGRMLSLRRSRQLDWDDRGVAYLMDPDRRLWSIAPGPAGATALVAQPLDVPQTQGRPGVVPPLRWLRGALWFGCGEGLCEWRDQRLTAWGPDQGLPADGWAHLLVARDGSLWARSGRQLAHLTSAAPRFEAVGAPPVLGGWINYGTLVEDRDGAVLATTDKGIARWDGRAWREWTQENGLPDTAIRALVFDAEGSLWLGAGGRGVYRWVGYGQVDHWTRADGLPSNVVSDVLQDGSGRLWAATREGMAWFDETRRRFVVPQVPGAQRVRSWRWPMVVAGDLWWIENERLFTVKAGSTTVRLVTSDPLLAGAVMGTDAYYVFGPGGVERLTPVGERLRREWLGALPPGGERATAAARGAGSEWFIGDGRVLRWRDGTWAALVDPAGVPVPAYMDMAFDPGGRLWLFDGTGVRQYAVTDGVAQLLQRFPPELFGGAVPCFVRSTADGRVWVGTDQGVFILEPDGRWWQLHHGNGLVWNDVDPGFLVDARGQTWITTSAGATRVHPGARPPPLPILRVDAVEFGAQVFRGPPTRPVPWADRRLRVTLGTANYSLARSLRIEYRLGPDMAWRTAEGAVLDVGALEAGVQLLQLRAAGLTPAEPAGPVLSMPFEVRPAWWNTPAARVAGAVALALLWWASWWMLQRRARARRRALEQAITERTAELESSREALRRLGEHNARSLEDERKRVSRELHDEFGQQLVALRMEVSVAGKRAAAAGGAVTAEHLAPLLARLDQLVATMRTLVSQLRPPALDGGLLAALRWLASEFSHGTGVACTVAVETDLRELSPELATMVFRIAQESLNNVRRHAQASHVSIRLAQDGSHWTLTVRDDGHGFDPTRARHGYGVLGMEERARLLGGQLEVDSAPGRGTEVRLRFPTPA</sequence>
<evidence type="ECO:0000256" key="1">
    <source>
        <dbReference type="ARBA" id="ARBA00022679"/>
    </source>
</evidence>
<organism evidence="7 8">
    <name type="scientific">Pelomonas aquatica</name>
    <dbReference type="NCBI Taxonomy" id="431058"/>
    <lineage>
        <taxon>Bacteria</taxon>
        <taxon>Pseudomonadati</taxon>
        <taxon>Pseudomonadota</taxon>
        <taxon>Betaproteobacteria</taxon>
        <taxon>Burkholderiales</taxon>
        <taxon>Sphaerotilaceae</taxon>
        <taxon>Roseateles</taxon>
    </lineage>
</organism>